<reference evidence="1 2" key="1">
    <citation type="submission" date="2024-01" db="EMBL/GenBank/DDBJ databases">
        <title>Complete Genome Sequence of Alkalicoccus halolimnae BZ-SZ-XJ29T, a Moderately Halophilic Bacterium Isolated from a Salt Lake.</title>
        <authorList>
            <person name="Zhao B."/>
        </authorList>
    </citation>
    <scope>NUCLEOTIDE SEQUENCE [LARGE SCALE GENOMIC DNA]</scope>
    <source>
        <strain evidence="1 2">BZ-SZ-XJ29</strain>
    </source>
</reference>
<evidence type="ECO:0000313" key="2">
    <source>
        <dbReference type="Proteomes" id="UP000321816"/>
    </source>
</evidence>
<dbReference type="RefSeq" id="WP_246125669.1">
    <property type="nucleotide sequence ID" value="NZ_CP144914.1"/>
</dbReference>
<dbReference type="EMBL" id="CP144914">
    <property type="protein sequence ID" value="WWD78911.1"/>
    <property type="molecule type" value="Genomic_DNA"/>
</dbReference>
<name>A0AAJ8N202_9BACI</name>
<protein>
    <submittedName>
        <fullName evidence="1">Uncharacterized protein</fullName>
    </submittedName>
</protein>
<proteinExistence type="predicted"/>
<dbReference type="Proteomes" id="UP000321816">
    <property type="component" value="Chromosome"/>
</dbReference>
<evidence type="ECO:0000313" key="1">
    <source>
        <dbReference type="EMBL" id="WWD78911.1"/>
    </source>
</evidence>
<sequence>MIVGIFVKKMIGLLVFEFILADFGNGDSANSSGNSGNWGVSYEADISNGDMETNTGTIEYTGEEQAPETIDYNSGHTEGKICLMRKRSLDVVIVEAVP</sequence>
<dbReference type="AlphaFoldDB" id="A0AAJ8N202"/>
<organism evidence="1 2">
    <name type="scientific">Alkalicoccus halolimnae</name>
    <dbReference type="NCBI Taxonomy" id="1667239"/>
    <lineage>
        <taxon>Bacteria</taxon>
        <taxon>Bacillati</taxon>
        <taxon>Bacillota</taxon>
        <taxon>Bacilli</taxon>
        <taxon>Bacillales</taxon>
        <taxon>Bacillaceae</taxon>
        <taxon>Alkalicoccus</taxon>
    </lineage>
</organism>
<keyword evidence="2" id="KW-1185">Reference proteome</keyword>
<accession>A0AAJ8N202</accession>
<dbReference type="KEGG" id="ahal:FTX54_010795"/>
<gene>
    <name evidence="1" type="ORF">FTX54_010795</name>
</gene>